<protein>
    <submittedName>
        <fullName evidence="1">Flagellin</fullName>
    </submittedName>
</protein>
<dbReference type="eggNOG" id="arCOG01824">
    <property type="taxonomic scope" value="Archaea"/>
</dbReference>
<accession>C7NUX7</accession>
<dbReference type="OrthoDB" id="62189at2157"/>
<dbReference type="PANTHER" id="PTHR42200:SF2">
    <property type="entry name" value="ARCHAEAL FLAGELLA-RELATED PROTEIN F"/>
    <property type="match status" value="1"/>
</dbReference>
<evidence type="ECO:0000313" key="2">
    <source>
        <dbReference type="Proteomes" id="UP000002071"/>
    </source>
</evidence>
<dbReference type="GO" id="GO:0097588">
    <property type="term" value="P:archaeal or bacterial-type flagellum-dependent cell motility"/>
    <property type="evidence" value="ECO:0007669"/>
    <property type="project" value="InterPro"/>
</dbReference>
<dbReference type="HOGENOM" id="CLU_145174_0_0_2"/>
<dbReference type="KEGG" id="hut:Huta_0957"/>
<dbReference type="InterPro" id="IPR002774">
    <property type="entry name" value="Flagellin_arc-type"/>
</dbReference>
<keyword evidence="1" id="KW-0969">Cilium</keyword>
<dbReference type="GO" id="GO:0005198">
    <property type="term" value="F:structural molecule activity"/>
    <property type="evidence" value="ECO:0007669"/>
    <property type="project" value="InterPro"/>
</dbReference>
<dbReference type="RefSeq" id="WP_015788717.1">
    <property type="nucleotide sequence ID" value="NC_013158.1"/>
</dbReference>
<dbReference type="Proteomes" id="UP000002071">
    <property type="component" value="Chromosome"/>
</dbReference>
<keyword evidence="1" id="KW-0966">Cell projection</keyword>
<evidence type="ECO:0000313" key="1">
    <source>
        <dbReference type="EMBL" id="ACV11140.1"/>
    </source>
</evidence>
<name>C7NUX7_HALUD</name>
<reference evidence="1 2" key="1">
    <citation type="journal article" date="2009" name="Stand. Genomic Sci.">
        <title>Complete genome sequence of Halorhabdus utahensis type strain (AX-2).</title>
        <authorList>
            <person name="Anderson I."/>
            <person name="Tindall B.J."/>
            <person name="Pomrenke H."/>
            <person name="Goker M."/>
            <person name="Lapidus A."/>
            <person name="Nolan M."/>
            <person name="Copeland A."/>
            <person name="Glavina Del Rio T."/>
            <person name="Chen F."/>
            <person name="Tice H."/>
            <person name="Cheng J.F."/>
            <person name="Lucas S."/>
            <person name="Chertkov O."/>
            <person name="Bruce D."/>
            <person name="Brettin T."/>
            <person name="Detter J.C."/>
            <person name="Han C."/>
            <person name="Goodwin L."/>
            <person name="Land M."/>
            <person name="Hauser L."/>
            <person name="Chang Y.J."/>
            <person name="Jeffries C.D."/>
            <person name="Pitluck S."/>
            <person name="Pati A."/>
            <person name="Mavromatis K."/>
            <person name="Ivanova N."/>
            <person name="Ovchinnikova G."/>
            <person name="Chen A."/>
            <person name="Palaniappan K."/>
            <person name="Chain P."/>
            <person name="Rohde M."/>
            <person name="Bristow J."/>
            <person name="Eisen J.A."/>
            <person name="Markowitz V."/>
            <person name="Hugenholtz P."/>
            <person name="Kyrpides N.C."/>
            <person name="Klenk H.P."/>
        </authorList>
    </citation>
    <scope>NUCLEOTIDE SEQUENCE [LARGE SCALE GENOMIC DNA]</scope>
    <source>
        <strain evidence="2">DSM 12940 / JCM 11049 / AX-2</strain>
    </source>
</reference>
<dbReference type="Pfam" id="PF01917">
    <property type="entry name" value="Flagellin_arch-type"/>
    <property type="match status" value="1"/>
</dbReference>
<sequence>MGFSVSGSAAILLVAFFVAFGTFYSAASNSMETVNDARGAAQDDLLAQQNTAITLTDVSVAHNVSGDELYYVNATVKNTGANGLSVADTDFMVDGELQTSFLDRAVDGDSSTDVWATGQRLTANMTVPTQPDRLKVVTGPGVAATEVGLSG</sequence>
<organism evidence="1 2">
    <name type="scientific">Halorhabdus utahensis (strain DSM 12940 / JCM 11049 / AX-2)</name>
    <dbReference type="NCBI Taxonomy" id="519442"/>
    <lineage>
        <taxon>Archaea</taxon>
        <taxon>Methanobacteriati</taxon>
        <taxon>Methanobacteriota</taxon>
        <taxon>Stenosarchaea group</taxon>
        <taxon>Halobacteria</taxon>
        <taxon>Halobacteriales</taxon>
        <taxon>Haloarculaceae</taxon>
        <taxon>Halorhabdus</taxon>
    </lineage>
</organism>
<dbReference type="AlphaFoldDB" id="C7NUX7"/>
<dbReference type="EMBL" id="CP001687">
    <property type="protein sequence ID" value="ACV11140.1"/>
    <property type="molecule type" value="Genomic_DNA"/>
</dbReference>
<dbReference type="GeneID" id="8383230"/>
<proteinExistence type="predicted"/>
<keyword evidence="2" id="KW-1185">Reference proteome</keyword>
<dbReference type="STRING" id="519442.Huta_0957"/>
<dbReference type="PANTHER" id="PTHR42200">
    <property type="entry name" value="ARCHAEAL FLAGELLA-RELATED PROTEIN F-RELATED"/>
    <property type="match status" value="1"/>
</dbReference>
<keyword evidence="1" id="KW-0282">Flagellum</keyword>
<gene>
    <name evidence="1" type="ordered locus">Huta_0957</name>
</gene>